<keyword evidence="5 13" id="KW-0820">tRNA-binding</keyword>
<dbReference type="HOGENOM" id="CLU_009710_9_4_0"/>
<comment type="subcellular location">
    <subcellularLocation>
        <location evidence="2 13">Cytoplasm</location>
    </subcellularLocation>
</comment>
<dbReference type="PROSITE" id="PS50886">
    <property type="entry name" value="TRBD"/>
    <property type="match status" value="1"/>
</dbReference>
<dbReference type="SUPFAM" id="SSF47323">
    <property type="entry name" value="Anticodon-binding domain of a subclass of class I aminoacyl-tRNA synthetases"/>
    <property type="match status" value="1"/>
</dbReference>
<dbReference type="CDD" id="cd07957">
    <property type="entry name" value="Anticodon_Ia_Met"/>
    <property type="match status" value="1"/>
</dbReference>
<dbReference type="AlphaFoldDB" id="D3PAF5"/>
<keyword evidence="16" id="KW-1185">Reference proteome</keyword>
<dbReference type="PRINTS" id="PR01041">
    <property type="entry name" value="TRNASYNTHMET"/>
</dbReference>
<dbReference type="eggNOG" id="COG0073">
    <property type="taxonomic scope" value="Bacteria"/>
</dbReference>
<keyword evidence="9 13" id="KW-0694">RNA-binding</keyword>
<dbReference type="Gene3D" id="1.10.730.10">
    <property type="entry name" value="Isoleucyl-tRNA Synthetase, Domain 1"/>
    <property type="match status" value="1"/>
</dbReference>
<keyword evidence="10 13" id="KW-0648">Protein biosynthesis</keyword>
<dbReference type="GO" id="GO:0005524">
    <property type="term" value="F:ATP binding"/>
    <property type="evidence" value="ECO:0007669"/>
    <property type="project" value="UniProtKB-UniRule"/>
</dbReference>
<dbReference type="PANTHER" id="PTHR43326:SF1">
    <property type="entry name" value="METHIONINE--TRNA LIGASE, MITOCHONDRIAL"/>
    <property type="match status" value="1"/>
</dbReference>
<keyword evidence="6 13" id="KW-0436">Ligase</keyword>
<dbReference type="GO" id="GO:0046872">
    <property type="term" value="F:metal ion binding"/>
    <property type="evidence" value="ECO:0007669"/>
    <property type="project" value="UniProtKB-KW"/>
</dbReference>
<keyword evidence="7 13" id="KW-0547">Nucleotide-binding</keyword>
<dbReference type="SUPFAM" id="SSF50249">
    <property type="entry name" value="Nucleic acid-binding proteins"/>
    <property type="match status" value="1"/>
</dbReference>
<keyword evidence="4 13" id="KW-0963">Cytoplasm</keyword>
<accession>D3PAF5</accession>
<comment type="subunit">
    <text evidence="3 13">Homodimer.</text>
</comment>
<keyword evidence="8 13" id="KW-0067">ATP-binding</keyword>
<dbReference type="Gene3D" id="3.40.50.620">
    <property type="entry name" value="HUPs"/>
    <property type="match status" value="1"/>
</dbReference>
<dbReference type="EC" id="6.1.1.10" evidence="13"/>
<evidence type="ECO:0000256" key="13">
    <source>
        <dbReference type="HAMAP-Rule" id="MF_01228"/>
    </source>
</evidence>
<gene>
    <name evidence="13 15" type="primary">metG</name>
    <name evidence="15" type="ordered locus">DEFDS_0066</name>
</gene>
<feature type="binding site" evidence="13">
    <location>
        <position position="131"/>
    </location>
    <ligand>
        <name>Zn(2+)</name>
        <dbReference type="ChEBI" id="CHEBI:29105"/>
    </ligand>
</feature>
<dbReference type="Proteomes" id="UP000001520">
    <property type="component" value="Chromosome"/>
</dbReference>
<dbReference type="InterPro" id="IPR023457">
    <property type="entry name" value="Met-tRNA_synth_2"/>
</dbReference>
<dbReference type="GO" id="GO:0000049">
    <property type="term" value="F:tRNA binding"/>
    <property type="evidence" value="ECO:0007669"/>
    <property type="project" value="UniProtKB-UniRule"/>
</dbReference>
<evidence type="ECO:0000256" key="10">
    <source>
        <dbReference type="ARBA" id="ARBA00022917"/>
    </source>
</evidence>
<dbReference type="NCBIfam" id="TIGR00399">
    <property type="entry name" value="metG_C_term"/>
    <property type="match status" value="1"/>
</dbReference>
<evidence type="ECO:0000256" key="4">
    <source>
        <dbReference type="ARBA" id="ARBA00022490"/>
    </source>
</evidence>
<reference evidence="15 16" key="1">
    <citation type="journal article" date="2010" name="DNA Res.">
        <title>Bacterial lifestyle in a deep-sea hydrothermal vent chimney revealed by the genome sequence of the thermophilic bacterium Deferribacter desulfuricans SSM1.</title>
        <authorList>
            <person name="Takaki Y."/>
            <person name="Shimamura S."/>
            <person name="Nakagawa S."/>
            <person name="Fukuhara Y."/>
            <person name="Horikawa H."/>
            <person name="Ankai A."/>
            <person name="Harada T."/>
            <person name="Hosoyama A."/>
            <person name="Oguchi A."/>
            <person name="Fukui S."/>
            <person name="Fujita N."/>
            <person name="Takami H."/>
            <person name="Takai K."/>
        </authorList>
    </citation>
    <scope>NUCLEOTIDE SEQUENCE [LARGE SCALE GENOMIC DNA]</scope>
    <source>
        <strain evidence="16">DSM 14783 / JCM 11476 / NBRC 101012 / SSM1</strain>
    </source>
</reference>
<dbReference type="InterPro" id="IPR004495">
    <property type="entry name" value="Met-tRNA-synth_bsu_C"/>
</dbReference>
<evidence type="ECO:0000313" key="16">
    <source>
        <dbReference type="Proteomes" id="UP000001520"/>
    </source>
</evidence>
<dbReference type="SUPFAM" id="SSF52374">
    <property type="entry name" value="Nucleotidylyl transferase"/>
    <property type="match status" value="1"/>
</dbReference>
<comment type="similarity">
    <text evidence="13">Belongs to the class-I aminoacyl-tRNA synthetase family. MetG type 2A subfamily.</text>
</comment>
<dbReference type="PANTHER" id="PTHR43326">
    <property type="entry name" value="METHIONYL-TRNA SYNTHETASE"/>
    <property type="match status" value="1"/>
</dbReference>
<dbReference type="eggNOG" id="COG0143">
    <property type="taxonomic scope" value="Bacteria"/>
</dbReference>
<dbReference type="OrthoDB" id="9810191at2"/>
<dbReference type="NCBIfam" id="NF008900">
    <property type="entry name" value="PRK12267.1"/>
    <property type="match status" value="1"/>
</dbReference>
<feature type="binding site" evidence="13">
    <location>
        <position position="146"/>
    </location>
    <ligand>
        <name>Zn(2+)</name>
        <dbReference type="ChEBI" id="CHEBI:29105"/>
    </ligand>
</feature>
<dbReference type="CDD" id="cd00814">
    <property type="entry name" value="MetRS_core"/>
    <property type="match status" value="1"/>
</dbReference>
<dbReference type="InterPro" id="IPR015413">
    <property type="entry name" value="Methionyl/Leucyl_tRNA_Synth"/>
</dbReference>
<evidence type="ECO:0000256" key="7">
    <source>
        <dbReference type="ARBA" id="ARBA00022741"/>
    </source>
</evidence>
<evidence type="ECO:0000256" key="8">
    <source>
        <dbReference type="ARBA" id="ARBA00022840"/>
    </source>
</evidence>
<evidence type="ECO:0000256" key="3">
    <source>
        <dbReference type="ARBA" id="ARBA00011738"/>
    </source>
</evidence>
<dbReference type="InterPro" id="IPR014729">
    <property type="entry name" value="Rossmann-like_a/b/a_fold"/>
</dbReference>
<evidence type="ECO:0000256" key="5">
    <source>
        <dbReference type="ARBA" id="ARBA00022555"/>
    </source>
</evidence>
<proteinExistence type="inferred from homology"/>
<dbReference type="FunFam" id="2.40.50.140:FF:000042">
    <property type="entry name" value="Methionine--tRNA ligase"/>
    <property type="match status" value="1"/>
</dbReference>
<dbReference type="InterPro" id="IPR041872">
    <property type="entry name" value="Anticodon_Met"/>
</dbReference>
<protein>
    <recommendedName>
        <fullName evidence="13">Methionine--tRNA ligase</fullName>
        <ecNumber evidence="13">6.1.1.10</ecNumber>
    </recommendedName>
    <alternativeName>
        <fullName evidence="13">Methionyl-tRNA synthetase</fullName>
        <shortName evidence="13">MetRS</shortName>
    </alternativeName>
</protein>
<dbReference type="InterPro" id="IPR009080">
    <property type="entry name" value="tRNAsynth_Ia_anticodon-bd"/>
</dbReference>
<evidence type="ECO:0000256" key="1">
    <source>
        <dbReference type="ARBA" id="ARBA00003314"/>
    </source>
</evidence>
<dbReference type="FunFam" id="1.10.730.10:FF:000026">
    <property type="entry name" value="Methionine--tRNA ligase"/>
    <property type="match status" value="1"/>
</dbReference>
<dbReference type="Gene3D" id="2.40.50.140">
    <property type="entry name" value="Nucleic acid-binding proteins"/>
    <property type="match status" value="1"/>
</dbReference>
<evidence type="ECO:0000313" key="15">
    <source>
        <dbReference type="EMBL" id="BAI79578.1"/>
    </source>
</evidence>
<dbReference type="GO" id="GO:0004825">
    <property type="term" value="F:methionine-tRNA ligase activity"/>
    <property type="evidence" value="ECO:0007669"/>
    <property type="project" value="UniProtKB-UniRule"/>
</dbReference>
<dbReference type="EMBL" id="AP011529">
    <property type="protein sequence ID" value="BAI79578.1"/>
    <property type="molecule type" value="Genomic_DNA"/>
</dbReference>
<feature type="domain" description="TRNA-binding" evidence="14">
    <location>
        <begin position="539"/>
        <end position="640"/>
    </location>
</feature>
<comment type="caution">
    <text evidence="13">Lacks conserved residue(s) required for the propagation of feature annotation.</text>
</comment>
<dbReference type="InterPro" id="IPR002547">
    <property type="entry name" value="tRNA-bd_dom"/>
</dbReference>
<keyword evidence="13" id="KW-0479">Metal-binding</keyword>
<keyword evidence="11 13" id="KW-0030">Aminoacyl-tRNA synthetase</keyword>
<keyword evidence="13" id="KW-0862">Zinc</keyword>
<dbReference type="Pfam" id="PF19303">
    <property type="entry name" value="Anticodon_3"/>
    <property type="match status" value="1"/>
</dbReference>
<dbReference type="Pfam" id="PF09334">
    <property type="entry name" value="tRNA-synt_1g"/>
    <property type="match status" value="2"/>
</dbReference>
<dbReference type="STRING" id="639282.DEFDS_0066"/>
<dbReference type="InterPro" id="IPR014758">
    <property type="entry name" value="Met-tRNA_synth"/>
</dbReference>
<comment type="catalytic activity">
    <reaction evidence="12 13">
        <text>tRNA(Met) + L-methionine + ATP = L-methionyl-tRNA(Met) + AMP + diphosphate</text>
        <dbReference type="Rhea" id="RHEA:13481"/>
        <dbReference type="Rhea" id="RHEA-COMP:9667"/>
        <dbReference type="Rhea" id="RHEA-COMP:9698"/>
        <dbReference type="ChEBI" id="CHEBI:30616"/>
        <dbReference type="ChEBI" id="CHEBI:33019"/>
        <dbReference type="ChEBI" id="CHEBI:57844"/>
        <dbReference type="ChEBI" id="CHEBI:78442"/>
        <dbReference type="ChEBI" id="CHEBI:78530"/>
        <dbReference type="ChEBI" id="CHEBI:456215"/>
        <dbReference type="EC" id="6.1.1.10"/>
    </reaction>
</comment>
<dbReference type="GO" id="GO:0005737">
    <property type="term" value="C:cytoplasm"/>
    <property type="evidence" value="ECO:0007669"/>
    <property type="project" value="UniProtKB-SubCell"/>
</dbReference>
<sequence>MSNKTFYVTTPIYYVNDVPHIGHAYTTVAADVLARYKRLCGYDVFFLTGTDEHGQKIEQAAQKKGITPKELADTVVERFKSLWVKLNISNDKFIRTTDEEHKKTVQKIFKKMQENGDIYLGEYEGWYCTPCETYWTETQLLDGNHCPSCGRETHKLKEPSYFFKMSKYQNELLKYIQENPDFIQPTSRKNEIVSFIKEGLKDLSVSRVSFKWGIPVPGDENHVIYVWIDALTNYISAIGYLDETKQFKKYWPADVHLVGKDILRFHTVYWPTMLMSAGLPLPKKVFAHGWWTVEGQKMSKSLGNAIDPNWLVDTFGVDAIRYFLLREVPFGLDGDFSFKALIHRINGDLANDLGNLLNRTMGMVKRYFNGIIPEYKVEDETDKELLAKIEEVFDEVDTHLNNIAFNKALISIWQLVSELNKYIDKNAPWMLAKDESKRDRLESVLYLVLDGIRILSLLIYPFMPQTSEEIRRQLNIDIDVFKSDFEDLKKVKQLKPGLKLGEAKQLFPRIDEKEFIDKIKAENEKTKPEPEIEQITIDQFSKVVLKAGKILEAEKIKKSEKLLKLKVDLGNNDIRQIVAGVAKSYNPEDLKGKTVAVVSNLKPAKLMGVKSEGMILAAWIGDKHVVVELPNDVPAGSIIK</sequence>
<dbReference type="RefSeq" id="WP_013006826.1">
    <property type="nucleotide sequence ID" value="NC_013939.1"/>
</dbReference>
<comment type="function">
    <text evidence="1 13">Is required not only for elongation of protein synthesis but also for the initiation of all mRNA translation through initiator tRNA(fMet) aminoacylation.</text>
</comment>
<evidence type="ECO:0000256" key="9">
    <source>
        <dbReference type="ARBA" id="ARBA00022884"/>
    </source>
</evidence>
<dbReference type="Pfam" id="PF01588">
    <property type="entry name" value="tRNA_bind"/>
    <property type="match status" value="1"/>
</dbReference>
<organism evidence="15 16">
    <name type="scientific">Deferribacter desulfuricans (strain DSM 14783 / JCM 11476 / NBRC 101012 / SSM1)</name>
    <dbReference type="NCBI Taxonomy" id="639282"/>
    <lineage>
        <taxon>Bacteria</taxon>
        <taxon>Pseudomonadati</taxon>
        <taxon>Deferribacterota</taxon>
        <taxon>Deferribacteres</taxon>
        <taxon>Deferribacterales</taxon>
        <taxon>Deferribacteraceae</taxon>
        <taxon>Deferribacter</taxon>
    </lineage>
</organism>
<dbReference type="GO" id="GO:0006431">
    <property type="term" value="P:methionyl-tRNA aminoacylation"/>
    <property type="evidence" value="ECO:0007669"/>
    <property type="project" value="UniProtKB-UniRule"/>
</dbReference>
<dbReference type="KEGG" id="ddf:DEFDS_0066"/>
<dbReference type="NCBIfam" id="TIGR00398">
    <property type="entry name" value="metG"/>
    <property type="match status" value="1"/>
</dbReference>
<feature type="binding site" evidence="13">
    <location>
        <position position="149"/>
    </location>
    <ligand>
        <name>Zn(2+)</name>
        <dbReference type="ChEBI" id="CHEBI:29105"/>
    </ligand>
</feature>
<comment type="cofactor">
    <cofactor evidence="13">
        <name>Zn(2+)</name>
        <dbReference type="ChEBI" id="CHEBI:29105"/>
    </cofactor>
    <text evidence="13">Binds 1 zinc ion per subunit.</text>
</comment>
<dbReference type="InterPro" id="IPR033911">
    <property type="entry name" value="MetRS_core"/>
</dbReference>
<evidence type="ECO:0000256" key="11">
    <source>
        <dbReference type="ARBA" id="ARBA00023146"/>
    </source>
</evidence>
<dbReference type="HAMAP" id="MF_01228">
    <property type="entry name" value="Met_tRNA_synth_type2"/>
    <property type="match status" value="1"/>
</dbReference>
<name>D3PAF5_DEFDS</name>
<evidence type="ECO:0000259" key="14">
    <source>
        <dbReference type="PROSITE" id="PS50886"/>
    </source>
</evidence>
<evidence type="ECO:0000256" key="6">
    <source>
        <dbReference type="ARBA" id="ARBA00022598"/>
    </source>
</evidence>
<feature type="binding site" evidence="13">
    <location>
        <position position="128"/>
    </location>
    <ligand>
        <name>Zn(2+)</name>
        <dbReference type="ChEBI" id="CHEBI:29105"/>
    </ligand>
</feature>
<feature type="short sequence motif" description="'KMSKS' region" evidence="13">
    <location>
        <begin position="297"/>
        <end position="301"/>
    </location>
</feature>
<dbReference type="InterPro" id="IPR012340">
    <property type="entry name" value="NA-bd_OB-fold"/>
</dbReference>
<evidence type="ECO:0000256" key="12">
    <source>
        <dbReference type="ARBA" id="ARBA00047364"/>
    </source>
</evidence>
<dbReference type="Gene3D" id="2.170.220.10">
    <property type="match status" value="1"/>
</dbReference>
<feature type="short sequence motif" description="'HIGH' region" evidence="13">
    <location>
        <begin position="13"/>
        <end position="23"/>
    </location>
</feature>
<dbReference type="FunFam" id="2.170.220.10:FF:000002">
    <property type="entry name" value="Methionine--tRNA ligase"/>
    <property type="match status" value="1"/>
</dbReference>
<evidence type="ECO:0000256" key="2">
    <source>
        <dbReference type="ARBA" id="ARBA00004496"/>
    </source>
</evidence>